<protein>
    <submittedName>
        <fullName evidence="1">Uncharacterized protein</fullName>
    </submittedName>
</protein>
<proteinExistence type="predicted"/>
<accession>A0A382WWY3</accession>
<organism evidence="1">
    <name type="scientific">marine metagenome</name>
    <dbReference type="NCBI Taxonomy" id="408172"/>
    <lineage>
        <taxon>unclassified sequences</taxon>
        <taxon>metagenomes</taxon>
        <taxon>ecological metagenomes</taxon>
    </lineage>
</organism>
<gene>
    <name evidence="1" type="ORF">METZ01_LOCUS416176</name>
</gene>
<feature type="non-terminal residue" evidence="1">
    <location>
        <position position="1"/>
    </location>
</feature>
<reference evidence="1" key="1">
    <citation type="submission" date="2018-05" db="EMBL/GenBank/DDBJ databases">
        <authorList>
            <person name="Lanie J.A."/>
            <person name="Ng W.-L."/>
            <person name="Kazmierczak K.M."/>
            <person name="Andrzejewski T.M."/>
            <person name="Davidsen T.M."/>
            <person name="Wayne K.J."/>
            <person name="Tettelin H."/>
            <person name="Glass J.I."/>
            <person name="Rusch D."/>
            <person name="Podicherti R."/>
            <person name="Tsui H.-C.T."/>
            <person name="Winkler M.E."/>
        </authorList>
    </citation>
    <scope>NUCLEOTIDE SEQUENCE</scope>
</reference>
<sequence length="128" mass="14242">FLTVDEAIAYIKGGNQDIIKTTETLDENNAEATASGDNKQVKRGKTYKEMQEDVVQVSDIVDKVTNPKTWEGTVGGDARGWGKKGAEIYAQKADGGRIGYREGTDDPATELDLLNNWWRTMQANDWKE</sequence>
<dbReference type="AlphaFoldDB" id="A0A382WWY3"/>
<name>A0A382WWY3_9ZZZZ</name>
<evidence type="ECO:0000313" key="1">
    <source>
        <dbReference type="EMBL" id="SVD63322.1"/>
    </source>
</evidence>
<dbReference type="EMBL" id="UINC01163166">
    <property type="protein sequence ID" value="SVD63322.1"/>
    <property type="molecule type" value="Genomic_DNA"/>
</dbReference>